<evidence type="ECO:0000259" key="1">
    <source>
        <dbReference type="Pfam" id="PF13470"/>
    </source>
</evidence>
<protein>
    <submittedName>
        <fullName evidence="2">PIN domain protein</fullName>
    </submittedName>
</protein>
<dbReference type="InterPro" id="IPR002716">
    <property type="entry name" value="PIN_dom"/>
</dbReference>
<dbReference type="InterPro" id="IPR029060">
    <property type="entry name" value="PIN-like_dom_sf"/>
</dbReference>
<dbReference type="OrthoDB" id="211933at2"/>
<dbReference type="RefSeq" id="WP_081506287.1">
    <property type="nucleotide sequence ID" value="NZ_CP020474.1"/>
</dbReference>
<keyword evidence="3" id="KW-1185">Reference proteome</keyword>
<name>A0A1V0RJY8_9RHOB</name>
<dbReference type="Proteomes" id="UP000192273">
    <property type="component" value="Chromosome"/>
</dbReference>
<accession>A0A1V0RJY8</accession>
<dbReference type="Pfam" id="PF13470">
    <property type="entry name" value="PIN_3"/>
    <property type="match status" value="1"/>
</dbReference>
<organism evidence="2 3">
    <name type="scientific">Roseovarius mucosus</name>
    <dbReference type="NCBI Taxonomy" id="215743"/>
    <lineage>
        <taxon>Bacteria</taxon>
        <taxon>Pseudomonadati</taxon>
        <taxon>Pseudomonadota</taxon>
        <taxon>Alphaproteobacteria</taxon>
        <taxon>Rhodobacterales</taxon>
        <taxon>Roseobacteraceae</taxon>
        <taxon>Roseovarius</taxon>
    </lineage>
</organism>
<feature type="domain" description="PIN" evidence="1">
    <location>
        <begin position="2"/>
        <end position="108"/>
    </location>
</feature>
<dbReference type="EMBL" id="CP020474">
    <property type="protein sequence ID" value="ARE81922.1"/>
    <property type="molecule type" value="Genomic_DNA"/>
</dbReference>
<dbReference type="SUPFAM" id="SSF88723">
    <property type="entry name" value="PIN domain-like"/>
    <property type="match status" value="1"/>
</dbReference>
<gene>
    <name evidence="2" type="ORF">ROSMUCSMR3_00417</name>
</gene>
<dbReference type="AlphaFoldDB" id="A0A1V0RJY8"/>
<sequence>MKVLLDTCVIYPTVMREMILGVAAGGAFEPLWSERILGEWLRAVVKLGPGAEAQAAGEAALMTARWPRACVTYPPSLEARLWLPDPADRHVLAAAIAGSADGILTLNARDFPRQTLAEEGVWRADPDGFLHGIWQAQPDLVAAVAETVLDKARALSERDWDMRPLLKKAKLPRLAKALGAN</sequence>
<dbReference type="KEGG" id="rmm:ROSMUCSMR3_00417"/>
<reference evidence="2 3" key="1">
    <citation type="submission" date="2017-03" db="EMBL/GenBank/DDBJ databases">
        <title>Genome Sequence of Roseovarius mucosus strain SMR3 Isolated from a culture of the Diatom Skeletonema marinoi.</title>
        <authorList>
            <person name="Topel M."/>
            <person name="Pinder M."/>
            <person name="Johansson O.N."/>
            <person name="Kourtchenko O."/>
            <person name="Godhe A."/>
            <person name="Clarke A.K."/>
        </authorList>
    </citation>
    <scope>NUCLEOTIDE SEQUENCE [LARGE SCALE GENOMIC DNA]</scope>
    <source>
        <strain evidence="2 3">SMR3</strain>
    </source>
</reference>
<evidence type="ECO:0000313" key="3">
    <source>
        <dbReference type="Proteomes" id="UP000192273"/>
    </source>
</evidence>
<dbReference type="NCBIfam" id="NF046100">
    <property type="entry name" value="RSP_2648_fam_PIN"/>
    <property type="match status" value="1"/>
</dbReference>
<evidence type="ECO:0000313" key="2">
    <source>
        <dbReference type="EMBL" id="ARE81922.1"/>
    </source>
</evidence>
<proteinExistence type="predicted"/>